<protein>
    <submittedName>
        <fullName evidence="6">Uncharacterized protein</fullName>
    </submittedName>
</protein>
<dbReference type="Proteomes" id="UP000076632">
    <property type="component" value="Unassembled WGS sequence"/>
</dbReference>
<dbReference type="GO" id="GO:0016298">
    <property type="term" value="F:lipase activity"/>
    <property type="evidence" value="ECO:0007669"/>
    <property type="project" value="InterPro"/>
</dbReference>
<reference evidence="6 7" key="1">
    <citation type="journal article" date="2016" name="Fungal Biol.">
        <title>The genome of Xylona heveae provides a window into fungal endophytism.</title>
        <authorList>
            <person name="Gazis R."/>
            <person name="Kuo A."/>
            <person name="Riley R."/>
            <person name="LaButti K."/>
            <person name="Lipzen A."/>
            <person name="Lin J."/>
            <person name="Amirebrahimi M."/>
            <person name="Hesse C.N."/>
            <person name="Spatafora J.W."/>
            <person name="Henrissat B."/>
            <person name="Hainaut M."/>
            <person name="Grigoriev I.V."/>
            <person name="Hibbett D.S."/>
        </authorList>
    </citation>
    <scope>NUCLEOTIDE SEQUENCE [LARGE SCALE GENOMIC DNA]</scope>
    <source>
        <strain evidence="6 7">TC161</strain>
    </source>
</reference>
<organism evidence="6 7">
    <name type="scientific">Xylona heveae (strain CBS 132557 / TC161)</name>
    <dbReference type="NCBI Taxonomy" id="1328760"/>
    <lineage>
        <taxon>Eukaryota</taxon>
        <taxon>Fungi</taxon>
        <taxon>Dikarya</taxon>
        <taxon>Ascomycota</taxon>
        <taxon>Pezizomycotina</taxon>
        <taxon>Xylonomycetes</taxon>
        <taxon>Xylonales</taxon>
        <taxon>Xylonaceae</taxon>
        <taxon>Xylona</taxon>
    </lineage>
</organism>
<keyword evidence="3" id="KW-0551">Lipid droplet</keyword>
<feature type="region of interest" description="Disordered" evidence="5">
    <location>
        <begin position="84"/>
        <end position="111"/>
    </location>
</feature>
<dbReference type="InterPro" id="IPR029058">
    <property type="entry name" value="AB_hydrolase_fold"/>
</dbReference>
<dbReference type="Gene3D" id="3.40.50.1820">
    <property type="entry name" value="alpha/beta hydrolase"/>
    <property type="match status" value="1"/>
</dbReference>
<dbReference type="SUPFAM" id="SSF53474">
    <property type="entry name" value="alpha/beta-Hydrolases"/>
    <property type="match status" value="1"/>
</dbReference>
<dbReference type="PANTHER" id="PTHR13390:SF0">
    <property type="entry name" value="LIPID DROPLET-ASSOCIATED HYDROLASE"/>
    <property type="match status" value="1"/>
</dbReference>
<dbReference type="EMBL" id="KV407467">
    <property type="protein sequence ID" value="KZF19146.1"/>
    <property type="molecule type" value="Genomic_DNA"/>
</dbReference>
<evidence type="ECO:0000313" key="7">
    <source>
        <dbReference type="Proteomes" id="UP000076632"/>
    </source>
</evidence>
<evidence type="ECO:0000256" key="1">
    <source>
        <dbReference type="ARBA" id="ARBA00004502"/>
    </source>
</evidence>
<sequence>MSTITNELFYQPPPIATSGKDDNHTYHIFFITGNPGLIKYYHGFLAELSKLLSGSTDPSSPSSKAHISKKNRHHVFGASLPGFETFPCQSQPNPGRRETSDSQKHDKPPYSLKRVIELVESRLMAYAQEQKSTSISAASSSAPESVTTSSSKPSTQSSPSNLPEASKSPLKVILVGHSVGSYILLEILRRHKAAQPAGIDIVGGILLFPTVTHIAKSPSGVKIGSVLQLQYFALFADLFVRLLSWLIPHSILYIFVKLATGFPKDAARTTLEFLCSPAGVREALHMSRDEMNEITEDRWDADVWGASVPGAERDPARLVFYFGQNDHWVADHTRDDLIAARAANSARGDRQWPKMMIDEDGIPHSFPIRHSSLVAEKVKAFIEAIIRDEQKAALPPDEENIEAPWMVSRSWLYL</sequence>
<dbReference type="AlphaFoldDB" id="A0A164ZIN3"/>
<dbReference type="InParanoid" id="A0A164ZIN3"/>
<comment type="similarity">
    <text evidence="2">Belongs to the AB hydrolase superfamily. LDAH family.</text>
</comment>
<dbReference type="GeneID" id="28898651"/>
<dbReference type="RefSeq" id="XP_018184701.1">
    <property type="nucleotide sequence ID" value="XM_018333514.1"/>
</dbReference>
<comment type="subcellular location">
    <subcellularLocation>
        <location evidence="1">Lipid droplet</location>
    </subcellularLocation>
</comment>
<proteinExistence type="inferred from homology"/>
<feature type="region of interest" description="Disordered" evidence="5">
    <location>
        <begin position="134"/>
        <end position="165"/>
    </location>
</feature>
<evidence type="ECO:0000256" key="5">
    <source>
        <dbReference type="SAM" id="MobiDB-lite"/>
    </source>
</evidence>
<keyword evidence="7" id="KW-1185">Reference proteome</keyword>
<evidence type="ECO:0000256" key="3">
    <source>
        <dbReference type="ARBA" id="ARBA00022677"/>
    </source>
</evidence>
<gene>
    <name evidence="6" type="ORF">L228DRAFT_251239</name>
</gene>
<feature type="compositionally biased region" description="Basic and acidic residues" evidence="5">
    <location>
        <begin position="95"/>
        <end position="111"/>
    </location>
</feature>
<dbReference type="STRING" id="1328760.A0A164ZIN3"/>
<dbReference type="InterPro" id="IPR019363">
    <property type="entry name" value="LDAH"/>
</dbReference>
<dbReference type="OMA" id="LIGYYHT"/>
<evidence type="ECO:0000313" key="6">
    <source>
        <dbReference type="EMBL" id="KZF19146.1"/>
    </source>
</evidence>
<dbReference type="OrthoDB" id="448051at2759"/>
<keyword evidence="4" id="KW-0378">Hydrolase</keyword>
<dbReference type="GO" id="GO:0005811">
    <property type="term" value="C:lipid droplet"/>
    <property type="evidence" value="ECO:0007669"/>
    <property type="project" value="UniProtKB-SubCell"/>
</dbReference>
<name>A0A164ZIN3_XYLHT</name>
<evidence type="ECO:0000256" key="4">
    <source>
        <dbReference type="ARBA" id="ARBA00022801"/>
    </source>
</evidence>
<dbReference type="Pfam" id="PF10230">
    <property type="entry name" value="LIDHydrolase"/>
    <property type="match status" value="2"/>
</dbReference>
<evidence type="ECO:0000256" key="2">
    <source>
        <dbReference type="ARBA" id="ARBA00008300"/>
    </source>
</evidence>
<feature type="compositionally biased region" description="Low complexity" evidence="5">
    <location>
        <begin position="134"/>
        <end position="160"/>
    </location>
</feature>
<dbReference type="PANTHER" id="PTHR13390">
    <property type="entry name" value="LIPASE"/>
    <property type="match status" value="1"/>
</dbReference>
<accession>A0A164ZIN3</accession>
<dbReference type="GO" id="GO:0019915">
    <property type="term" value="P:lipid storage"/>
    <property type="evidence" value="ECO:0007669"/>
    <property type="project" value="InterPro"/>
</dbReference>